<evidence type="ECO:0000313" key="1">
    <source>
        <dbReference type="EMBL" id="OKH36706.1"/>
    </source>
</evidence>
<protein>
    <submittedName>
        <fullName evidence="1">Uncharacterized protein</fullName>
    </submittedName>
</protein>
<dbReference type="Proteomes" id="UP000185860">
    <property type="component" value="Unassembled WGS sequence"/>
</dbReference>
<dbReference type="RefSeq" id="WP_073594671.1">
    <property type="nucleotide sequence ID" value="NZ_MRCE01000015.1"/>
</dbReference>
<dbReference type="STRING" id="454136.NIES2119_16920"/>
<organism evidence="1 2">
    <name type="scientific">[Phormidium ambiguum] IAM M-71</name>
    <dbReference type="NCBI Taxonomy" id="454136"/>
    <lineage>
        <taxon>Bacteria</taxon>
        <taxon>Bacillati</taxon>
        <taxon>Cyanobacteriota</taxon>
        <taxon>Cyanophyceae</taxon>
        <taxon>Oscillatoriophycideae</taxon>
        <taxon>Aerosakkonematales</taxon>
        <taxon>Aerosakkonemataceae</taxon>
        <taxon>Floridanema</taxon>
    </lineage>
</organism>
<dbReference type="AlphaFoldDB" id="A0A1U7II13"/>
<gene>
    <name evidence="1" type="ORF">NIES2119_16920</name>
</gene>
<name>A0A1U7II13_9CYAN</name>
<accession>A0A1U7II13</accession>
<proteinExistence type="predicted"/>
<evidence type="ECO:0000313" key="2">
    <source>
        <dbReference type="Proteomes" id="UP000185860"/>
    </source>
</evidence>
<reference evidence="1 2" key="1">
    <citation type="submission" date="2016-11" db="EMBL/GenBank/DDBJ databases">
        <title>Draft Genome Sequences of Nine Cyanobacterial Strains from Diverse Habitats.</title>
        <authorList>
            <person name="Zhu T."/>
            <person name="Hou S."/>
            <person name="Lu X."/>
            <person name="Hess W.R."/>
        </authorList>
    </citation>
    <scope>NUCLEOTIDE SEQUENCE [LARGE SCALE GENOMIC DNA]</scope>
    <source>
        <strain evidence="1 2">IAM M-71</strain>
    </source>
</reference>
<comment type="caution">
    <text evidence="1">The sequence shown here is derived from an EMBL/GenBank/DDBJ whole genome shotgun (WGS) entry which is preliminary data.</text>
</comment>
<sequence>MVLFIDLKTIVEKVLIERSPQPQLCFSEIRSLFPQNLEKRAIVAKVHILRSHLTLVLIENSLH</sequence>
<dbReference type="EMBL" id="MRCE01000015">
    <property type="protein sequence ID" value="OKH36706.1"/>
    <property type="molecule type" value="Genomic_DNA"/>
</dbReference>